<gene>
    <name evidence="3" type="ORF">SAMN05421813_10532</name>
</gene>
<accession>A0A1G9PXU7</accession>
<feature type="signal peptide" evidence="1">
    <location>
        <begin position="1"/>
        <end position="20"/>
    </location>
</feature>
<dbReference type="InterPro" id="IPR025665">
    <property type="entry name" value="Beta-barrel_OMP_2"/>
</dbReference>
<evidence type="ECO:0000313" key="3">
    <source>
        <dbReference type="EMBL" id="SDM03642.1"/>
    </source>
</evidence>
<name>A0A1G9PXU7_9SPHI</name>
<dbReference type="OrthoDB" id="753334at2"/>
<evidence type="ECO:0000313" key="4">
    <source>
        <dbReference type="Proteomes" id="UP000199226"/>
    </source>
</evidence>
<protein>
    <submittedName>
        <fullName evidence="3">Outer membrane protein beta-barrel domain-containing protein</fullName>
    </submittedName>
</protein>
<dbReference type="RefSeq" id="WP_090701196.1">
    <property type="nucleotide sequence ID" value="NZ_FNHH01000005.1"/>
</dbReference>
<sequence>MKKIIMFTCLLGITGLTAMAQIPKFTFGIKGGVNYSNLKTKDDLTDENSIMGYQAGVFTRVGAAGLYFQPELYLGTKGNEYTSIETSSGMMDVKGKIKFTTLDLPLLVGTKIGTNKLNLRFMAGPIVSFVIDEDNNLGTAYNSVTDFGNYKKQTFGFQAGSGVDLGNLTFDVRYEAGLSNVSQSEKYSQQQNLFHLSLGFKLL</sequence>
<evidence type="ECO:0000256" key="1">
    <source>
        <dbReference type="SAM" id="SignalP"/>
    </source>
</evidence>
<proteinExistence type="predicted"/>
<dbReference type="Pfam" id="PF13568">
    <property type="entry name" value="OMP_b-brl_2"/>
    <property type="match status" value="1"/>
</dbReference>
<reference evidence="4" key="1">
    <citation type="submission" date="2016-10" db="EMBL/GenBank/DDBJ databases">
        <authorList>
            <person name="Varghese N."/>
            <person name="Submissions S."/>
        </authorList>
    </citation>
    <scope>NUCLEOTIDE SEQUENCE [LARGE SCALE GENOMIC DNA]</scope>
    <source>
        <strain evidence="4">DSM 24536</strain>
    </source>
</reference>
<dbReference type="Proteomes" id="UP000199226">
    <property type="component" value="Unassembled WGS sequence"/>
</dbReference>
<organism evidence="3 4">
    <name type="scientific">Daejeonella rubra</name>
    <dbReference type="NCBI Taxonomy" id="990371"/>
    <lineage>
        <taxon>Bacteria</taxon>
        <taxon>Pseudomonadati</taxon>
        <taxon>Bacteroidota</taxon>
        <taxon>Sphingobacteriia</taxon>
        <taxon>Sphingobacteriales</taxon>
        <taxon>Sphingobacteriaceae</taxon>
        <taxon>Daejeonella</taxon>
    </lineage>
</organism>
<dbReference type="EMBL" id="FNHH01000005">
    <property type="protein sequence ID" value="SDM03642.1"/>
    <property type="molecule type" value="Genomic_DNA"/>
</dbReference>
<feature type="chain" id="PRO_5011438514" evidence="1">
    <location>
        <begin position="21"/>
        <end position="203"/>
    </location>
</feature>
<dbReference type="AlphaFoldDB" id="A0A1G9PXU7"/>
<keyword evidence="1" id="KW-0732">Signal</keyword>
<dbReference type="STRING" id="990371.SAMN05421813_10532"/>
<evidence type="ECO:0000259" key="2">
    <source>
        <dbReference type="Pfam" id="PF13568"/>
    </source>
</evidence>
<feature type="domain" description="Outer membrane protein beta-barrel" evidence="2">
    <location>
        <begin position="20"/>
        <end position="182"/>
    </location>
</feature>
<keyword evidence="4" id="KW-1185">Reference proteome</keyword>